<gene>
    <name evidence="7" type="ORF">MOP44_24170</name>
</gene>
<feature type="transmembrane region" description="Helical" evidence="5">
    <location>
        <begin position="172"/>
        <end position="190"/>
    </location>
</feature>
<keyword evidence="8" id="KW-1185">Reference proteome</keyword>
<dbReference type="GO" id="GO:0005886">
    <property type="term" value="C:plasma membrane"/>
    <property type="evidence" value="ECO:0007669"/>
    <property type="project" value="TreeGrafter"/>
</dbReference>
<proteinExistence type="predicted"/>
<dbReference type="GO" id="GO:0046943">
    <property type="term" value="F:carboxylic acid transmembrane transporter activity"/>
    <property type="evidence" value="ECO:0007669"/>
    <property type="project" value="TreeGrafter"/>
</dbReference>
<dbReference type="KEGG" id="orp:MOP44_24170"/>
<dbReference type="Gene3D" id="1.20.1250.20">
    <property type="entry name" value="MFS general substrate transporter like domains"/>
    <property type="match status" value="2"/>
</dbReference>
<keyword evidence="3 5" id="KW-1133">Transmembrane helix</keyword>
<accession>A0A9J7BLW4</accession>
<feature type="transmembrane region" description="Helical" evidence="5">
    <location>
        <begin position="21"/>
        <end position="42"/>
    </location>
</feature>
<evidence type="ECO:0000259" key="6">
    <source>
        <dbReference type="PROSITE" id="PS50850"/>
    </source>
</evidence>
<dbReference type="InterPro" id="IPR020846">
    <property type="entry name" value="MFS_dom"/>
</dbReference>
<evidence type="ECO:0000256" key="1">
    <source>
        <dbReference type="ARBA" id="ARBA00004141"/>
    </source>
</evidence>
<feature type="transmembrane region" description="Helical" evidence="5">
    <location>
        <begin position="219"/>
        <end position="237"/>
    </location>
</feature>
<reference evidence="7" key="1">
    <citation type="submission" date="2021-04" db="EMBL/GenBank/DDBJ databases">
        <title>Phylogenetic analysis of Acidobacteriaceae.</title>
        <authorList>
            <person name="Qiu L."/>
            <person name="Zhang Q."/>
        </authorList>
    </citation>
    <scope>NUCLEOTIDE SEQUENCE</scope>
    <source>
        <strain evidence="7">DSM 25168</strain>
    </source>
</reference>
<feature type="transmembrane region" description="Helical" evidence="5">
    <location>
        <begin position="371"/>
        <end position="393"/>
    </location>
</feature>
<feature type="transmembrane region" description="Helical" evidence="5">
    <location>
        <begin position="257"/>
        <end position="277"/>
    </location>
</feature>
<feature type="transmembrane region" description="Helical" evidence="5">
    <location>
        <begin position="148"/>
        <end position="166"/>
    </location>
</feature>
<keyword evidence="2 5" id="KW-0812">Transmembrane</keyword>
<evidence type="ECO:0000256" key="4">
    <source>
        <dbReference type="ARBA" id="ARBA00023136"/>
    </source>
</evidence>
<name>A0A9J7BLW4_9BACT</name>
<evidence type="ECO:0000256" key="3">
    <source>
        <dbReference type="ARBA" id="ARBA00022989"/>
    </source>
</evidence>
<feature type="transmembrane region" description="Helical" evidence="5">
    <location>
        <begin position="81"/>
        <end position="101"/>
    </location>
</feature>
<dbReference type="Proteomes" id="UP001059380">
    <property type="component" value="Chromosome"/>
</dbReference>
<dbReference type="SUPFAM" id="SSF103473">
    <property type="entry name" value="MFS general substrate transporter"/>
    <property type="match status" value="1"/>
</dbReference>
<dbReference type="PANTHER" id="PTHR23508:SF10">
    <property type="entry name" value="CARBOXYLIC ACID TRANSPORTER PROTEIN HOMOLOG"/>
    <property type="match status" value="1"/>
</dbReference>
<dbReference type="RefSeq" id="WP_260792986.1">
    <property type="nucleotide sequence ID" value="NZ_CP093313.1"/>
</dbReference>
<comment type="subcellular location">
    <subcellularLocation>
        <location evidence="1">Membrane</location>
        <topology evidence="1">Multi-pass membrane protein</topology>
    </subcellularLocation>
</comment>
<evidence type="ECO:0000313" key="8">
    <source>
        <dbReference type="Proteomes" id="UP001059380"/>
    </source>
</evidence>
<dbReference type="InterPro" id="IPR011701">
    <property type="entry name" value="MFS"/>
</dbReference>
<dbReference type="InterPro" id="IPR036259">
    <property type="entry name" value="MFS_trans_sf"/>
</dbReference>
<keyword evidence="4 5" id="KW-0472">Membrane</keyword>
<dbReference type="PANTHER" id="PTHR23508">
    <property type="entry name" value="CARBOXYLIC ACID TRANSPORTER PROTEIN HOMOLOG"/>
    <property type="match status" value="1"/>
</dbReference>
<feature type="transmembrane region" description="Helical" evidence="5">
    <location>
        <begin position="286"/>
        <end position="304"/>
    </location>
</feature>
<feature type="transmembrane region" description="Helical" evidence="5">
    <location>
        <begin position="54"/>
        <end position="74"/>
    </location>
</feature>
<protein>
    <submittedName>
        <fullName evidence="7">MFS transporter</fullName>
    </submittedName>
</protein>
<dbReference type="PROSITE" id="PS50850">
    <property type="entry name" value="MFS"/>
    <property type="match status" value="1"/>
</dbReference>
<dbReference type="EMBL" id="CP093313">
    <property type="protein sequence ID" value="UWZ83651.1"/>
    <property type="molecule type" value="Genomic_DNA"/>
</dbReference>
<evidence type="ECO:0000256" key="2">
    <source>
        <dbReference type="ARBA" id="ARBA00022692"/>
    </source>
</evidence>
<dbReference type="CDD" id="cd17316">
    <property type="entry name" value="MFS_SV2_like"/>
    <property type="match status" value="1"/>
</dbReference>
<evidence type="ECO:0000256" key="5">
    <source>
        <dbReference type="SAM" id="Phobius"/>
    </source>
</evidence>
<feature type="domain" description="Major facilitator superfamily (MFS) profile" evidence="6">
    <location>
        <begin position="16"/>
        <end position="398"/>
    </location>
</feature>
<dbReference type="Pfam" id="PF07690">
    <property type="entry name" value="MFS_1"/>
    <property type="match status" value="2"/>
</dbReference>
<dbReference type="AlphaFoldDB" id="A0A9J7BLW4"/>
<sequence length="405" mass="44285">MSENEIETTNRSHPPAVIAGFSAWLLDAFDFFLVTFCLTAMAHDFGKTVPQMSWVIAMTMILRPVGGALFGLLADRYGRRIPLMINMGFFAVAGVLTGIVPNYTALLIVRGLFGIVMGGTWGVGASLAMEGAPTHRRGLLSGLLQEGYAAGNVLAAGFYFFCFHSLGWRMLFILSSVPAIPLMLYVLFFVKESAVWKHSKTPRLTWSEQHQEVLRHWRLFVYLLIFMTAMLFASHGTQDLYPTFLERQWHFGPERKAAITAISAVGAILGGLVFGWFSDRAGRRRAIITAFVLAALVIPIWAYAPNQALLITGAFLMQFMVQGAWGVIPAHLSELSPDSVRALLPGFAYQTAGVIASAAPPIEALYAQKTSYGTALALTAIVVFVVASVMAWLGKERHGQRFGAA</sequence>
<organism evidence="7 8">
    <name type="scientific">Occallatibacter riparius</name>
    <dbReference type="NCBI Taxonomy" id="1002689"/>
    <lineage>
        <taxon>Bacteria</taxon>
        <taxon>Pseudomonadati</taxon>
        <taxon>Acidobacteriota</taxon>
        <taxon>Terriglobia</taxon>
        <taxon>Terriglobales</taxon>
        <taxon>Acidobacteriaceae</taxon>
        <taxon>Occallatibacter</taxon>
    </lineage>
</organism>
<feature type="transmembrane region" description="Helical" evidence="5">
    <location>
        <begin position="107"/>
        <end position="128"/>
    </location>
</feature>
<evidence type="ECO:0000313" key="7">
    <source>
        <dbReference type="EMBL" id="UWZ83651.1"/>
    </source>
</evidence>